<reference evidence="3 4" key="1">
    <citation type="submission" date="2019-05" db="EMBL/GenBank/DDBJ databases">
        <title>Verrucobacter flavum gen. nov., sp. nov. a new member of the family Verrucomicrobiaceae.</title>
        <authorList>
            <person name="Szuroczki S."/>
            <person name="Abbaszade G."/>
            <person name="Szabo A."/>
            <person name="Felfoldi T."/>
            <person name="Schumann P."/>
            <person name="Boka K."/>
            <person name="Keki Z."/>
            <person name="Toumi M."/>
            <person name="Toth E."/>
        </authorList>
    </citation>
    <scope>NUCLEOTIDE SEQUENCE [LARGE SCALE GENOMIC DNA]</scope>
    <source>
        <strain evidence="3 4">MG-N-17</strain>
    </source>
</reference>
<feature type="domain" description="Polyvalent protein metallopeptidase" evidence="2">
    <location>
        <begin position="198"/>
        <end position="322"/>
    </location>
</feature>
<evidence type="ECO:0000259" key="1">
    <source>
        <dbReference type="Pfam" id="PF08401"/>
    </source>
</evidence>
<accession>A0A5R8KGV1</accession>
<dbReference type="GO" id="GO:0003697">
    <property type="term" value="F:single-stranded DNA binding"/>
    <property type="evidence" value="ECO:0007669"/>
    <property type="project" value="InterPro"/>
</dbReference>
<dbReference type="Pfam" id="PF08401">
    <property type="entry name" value="ArdcN"/>
    <property type="match status" value="1"/>
</dbReference>
<dbReference type="EMBL" id="VAUV01000005">
    <property type="protein sequence ID" value="TLD71477.1"/>
    <property type="molecule type" value="Genomic_DNA"/>
</dbReference>
<feature type="domain" description="N-terminal" evidence="1">
    <location>
        <begin position="45"/>
        <end position="157"/>
    </location>
</feature>
<comment type="caution">
    <text evidence="3">The sequence shown here is derived from an EMBL/GenBank/DDBJ whole genome shotgun (WGS) entry which is preliminary data.</text>
</comment>
<dbReference type="AlphaFoldDB" id="A0A5R8KGV1"/>
<name>A0A5R8KGV1_9BACT</name>
<protein>
    <submittedName>
        <fullName evidence="3">DUF1738 domain-containing protein</fullName>
    </submittedName>
</protein>
<dbReference type="Pfam" id="PF18818">
    <property type="entry name" value="MPTase-PolyVal"/>
    <property type="match status" value="1"/>
</dbReference>
<evidence type="ECO:0000313" key="3">
    <source>
        <dbReference type="EMBL" id="TLD71477.1"/>
    </source>
</evidence>
<organism evidence="3 4">
    <name type="scientific">Phragmitibacter flavus</name>
    <dbReference type="NCBI Taxonomy" id="2576071"/>
    <lineage>
        <taxon>Bacteria</taxon>
        <taxon>Pseudomonadati</taxon>
        <taxon>Verrucomicrobiota</taxon>
        <taxon>Verrucomicrobiia</taxon>
        <taxon>Verrucomicrobiales</taxon>
        <taxon>Verrucomicrobiaceae</taxon>
        <taxon>Phragmitibacter</taxon>
    </lineage>
</organism>
<proteinExistence type="predicted"/>
<evidence type="ECO:0000313" key="4">
    <source>
        <dbReference type="Proteomes" id="UP000306196"/>
    </source>
</evidence>
<gene>
    <name evidence="3" type="ORF">FEM03_08095</name>
</gene>
<sequence length="339" mass="37543">MRDFGRYPSFRPSLDCPPTPPAGVTHVFAKAKHMQKRIGGNNMKQDIYQQVTDRIITQLEQGVVPWKSPYFSKVGFPQNFSTGKAYQGINVFLLGSLRFTSPYFLTFIQAKELGGHVRKGERGSLVVKYGTYTKEDEHAATGEDPETRRFLKAYTVFHASQIEGIEFPAVENLPELSLTEKTARARNIVAGMPNAPVIKEGKAIPCYRPGTDSVHMPEAGFFGSEEEYYSTLFHELAHSTGHSKRLARKSLLENKGIDAGGDTAIKTYAEEELLAEMGASFLNAHAGIMEDELSNSAAYLQSWINALKSKDAKGWIIRAASQAQKAANYILNTQPEEVA</sequence>
<dbReference type="Proteomes" id="UP000306196">
    <property type="component" value="Unassembled WGS sequence"/>
</dbReference>
<dbReference type="InterPro" id="IPR013610">
    <property type="entry name" value="ArdC_N"/>
</dbReference>
<evidence type="ECO:0000259" key="2">
    <source>
        <dbReference type="Pfam" id="PF18818"/>
    </source>
</evidence>
<dbReference type="OrthoDB" id="9803716at2"/>
<dbReference type="InterPro" id="IPR041459">
    <property type="entry name" value="MPTase-PolyVal"/>
</dbReference>
<dbReference type="InterPro" id="IPR017113">
    <property type="entry name" value="Antirestriction_ArdC"/>
</dbReference>
<dbReference type="PIRSF" id="PIRSF037112">
    <property type="entry name" value="Antirestriction_ArdC"/>
    <property type="match status" value="1"/>
</dbReference>
<keyword evidence="4" id="KW-1185">Reference proteome</keyword>